<dbReference type="EC" id="2.4.2.43" evidence="11"/>
<dbReference type="GO" id="GO:0009103">
    <property type="term" value="P:lipopolysaccharide biosynthetic process"/>
    <property type="evidence" value="ECO:0007669"/>
    <property type="project" value="TreeGrafter"/>
</dbReference>
<keyword evidence="2" id="KW-1003">Cell membrane</keyword>
<comment type="caution">
    <text evidence="11">The sequence shown here is derived from an EMBL/GenBank/DDBJ whole genome shotgun (WGS) entry which is preliminary data.</text>
</comment>
<dbReference type="GO" id="GO:0010041">
    <property type="term" value="P:response to iron(III) ion"/>
    <property type="evidence" value="ECO:0007669"/>
    <property type="project" value="TreeGrafter"/>
</dbReference>
<feature type="domain" description="ArnT-like N-terminal" evidence="9">
    <location>
        <begin position="10"/>
        <end position="243"/>
    </location>
</feature>
<feature type="transmembrane region" description="Helical" evidence="8">
    <location>
        <begin position="302"/>
        <end position="318"/>
    </location>
</feature>
<feature type="transmembrane region" description="Helical" evidence="8">
    <location>
        <begin position="173"/>
        <end position="203"/>
    </location>
</feature>
<evidence type="ECO:0000256" key="5">
    <source>
        <dbReference type="ARBA" id="ARBA00022692"/>
    </source>
</evidence>
<protein>
    <submittedName>
        <fullName evidence="11">Undecaprenyl phosphate-alpha-4-amino-4-deoxy-L-arabinose arabinosyl transferase</fullName>
        <ecNumber evidence="11">2.4.2.43</ecNumber>
    </submittedName>
</protein>
<reference evidence="11" key="1">
    <citation type="submission" date="2016-10" db="EMBL/GenBank/DDBJ databases">
        <title>Sequence of Gallionella enrichment culture.</title>
        <authorList>
            <person name="Poehlein A."/>
            <person name="Muehling M."/>
            <person name="Daniel R."/>
        </authorList>
    </citation>
    <scope>NUCLEOTIDE SEQUENCE</scope>
</reference>
<name>A0A1J5S9K8_9ZZZZ</name>
<sequence length="555" mass="61283">MMPREKTPSARTLLLLLTLFSALWLGTIGYRKLIMPDEGRYAEIPREMVASGDWLTPRLNGLKYFEKPALQYWATAAAYTLFGEHQWTARLWSALTGLLGVLATWFAARRLWGEGAALGGAGVLAGSLLYGLIGHVNTLDMGVSFFLSAAVFAFVLAQQDGASPRENRNYMLAAWFAAALAMLSKGLIALVLPGAALLCYSLWQRDFSSWRRLQLVPGLALFAVVAVPWFVAVSIANPGFAQFFFIHEHFQRFLTKEAGRYQPIWYFLPILIVGMVPWLVALFSAPWSAARREPLQRFQPRRFLLVWIAVVFCFFSVSDSKLASYILPLFPALAALIGWHFEQLAGRDPRALRRHAWPAILLALLCLALSPLAVRLASPEVPAPLYAAYVPWLLAASGCLLAGALAGFALAGRALPRAALLCLATGGLLFSQLILLGHDSLAPANSAYAIVRKIRGQLPPDVPFYSVETYDQTLPYYLARTVTLVGYQGELAFGIAQEPQKFIPDLAHFTALWRAQSAAWALMPPALYRQLLAQGLPMQVVARDSRRIIVNKPKP</sequence>
<gene>
    <name evidence="11" type="primary">arnT_14</name>
    <name evidence="11" type="ORF">GALL_170410</name>
</gene>
<evidence type="ECO:0000256" key="3">
    <source>
        <dbReference type="ARBA" id="ARBA00022676"/>
    </source>
</evidence>
<keyword evidence="6 8" id="KW-1133">Transmembrane helix</keyword>
<evidence type="ECO:0000259" key="9">
    <source>
        <dbReference type="Pfam" id="PF02366"/>
    </source>
</evidence>
<dbReference type="InterPro" id="IPR040845">
    <property type="entry name" value="Arnt_C"/>
</dbReference>
<evidence type="ECO:0000313" key="11">
    <source>
        <dbReference type="EMBL" id="OIR00901.1"/>
    </source>
</evidence>
<feature type="transmembrane region" description="Helical" evidence="8">
    <location>
        <begin position="356"/>
        <end position="377"/>
    </location>
</feature>
<evidence type="ECO:0000259" key="10">
    <source>
        <dbReference type="Pfam" id="PF18583"/>
    </source>
</evidence>
<dbReference type="PANTHER" id="PTHR33908">
    <property type="entry name" value="MANNOSYLTRANSFERASE YKCB-RELATED"/>
    <property type="match status" value="1"/>
</dbReference>
<evidence type="ECO:0000256" key="1">
    <source>
        <dbReference type="ARBA" id="ARBA00004651"/>
    </source>
</evidence>
<feature type="transmembrane region" description="Helical" evidence="8">
    <location>
        <begin position="215"/>
        <end position="236"/>
    </location>
</feature>
<dbReference type="EMBL" id="MLJW01000090">
    <property type="protein sequence ID" value="OIR00901.1"/>
    <property type="molecule type" value="Genomic_DNA"/>
</dbReference>
<feature type="transmembrane region" description="Helical" evidence="8">
    <location>
        <begin position="418"/>
        <end position="437"/>
    </location>
</feature>
<feature type="transmembrane region" description="Helical" evidence="8">
    <location>
        <begin position="389"/>
        <end position="411"/>
    </location>
</feature>
<dbReference type="GO" id="GO:0006493">
    <property type="term" value="P:protein O-linked glycosylation"/>
    <property type="evidence" value="ECO:0007669"/>
    <property type="project" value="InterPro"/>
</dbReference>
<evidence type="ECO:0000256" key="6">
    <source>
        <dbReference type="ARBA" id="ARBA00022989"/>
    </source>
</evidence>
<dbReference type="PANTHER" id="PTHR33908:SF3">
    <property type="entry name" value="UNDECAPRENYL PHOSPHATE-ALPHA-4-AMINO-4-DEOXY-L-ARABINOSE ARABINOSYL TRANSFERASE"/>
    <property type="match status" value="1"/>
</dbReference>
<feature type="transmembrane region" description="Helical" evidence="8">
    <location>
        <begin position="89"/>
        <end position="108"/>
    </location>
</feature>
<dbReference type="Pfam" id="PF02366">
    <property type="entry name" value="PMT"/>
    <property type="match status" value="1"/>
</dbReference>
<feature type="domain" description="Aminoarabinose transferase C-terminal" evidence="10">
    <location>
        <begin position="450"/>
        <end position="552"/>
    </location>
</feature>
<evidence type="ECO:0000256" key="7">
    <source>
        <dbReference type="ARBA" id="ARBA00023136"/>
    </source>
</evidence>
<keyword evidence="5 8" id="KW-0812">Transmembrane</keyword>
<dbReference type="InterPro" id="IPR050297">
    <property type="entry name" value="LipidA_mod_glycosyltrf_83"/>
</dbReference>
<evidence type="ECO:0000256" key="8">
    <source>
        <dbReference type="SAM" id="Phobius"/>
    </source>
</evidence>
<accession>A0A1J5S9K8</accession>
<evidence type="ECO:0000256" key="4">
    <source>
        <dbReference type="ARBA" id="ARBA00022679"/>
    </source>
</evidence>
<dbReference type="GO" id="GO:0005886">
    <property type="term" value="C:plasma membrane"/>
    <property type="evidence" value="ECO:0007669"/>
    <property type="project" value="UniProtKB-SubCell"/>
</dbReference>
<evidence type="ECO:0000256" key="2">
    <source>
        <dbReference type="ARBA" id="ARBA00022475"/>
    </source>
</evidence>
<proteinExistence type="predicted"/>
<feature type="transmembrane region" description="Helical" evidence="8">
    <location>
        <begin position="324"/>
        <end position="344"/>
    </location>
</feature>
<dbReference type="AlphaFoldDB" id="A0A1J5S9K8"/>
<feature type="transmembrane region" description="Helical" evidence="8">
    <location>
        <begin position="264"/>
        <end position="290"/>
    </location>
</feature>
<dbReference type="Pfam" id="PF18583">
    <property type="entry name" value="Arnt_C"/>
    <property type="match status" value="1"/>
</dbReference>
<dbReference type="GO" id="GO:0000030">
    <property type="term" value="F:mannosyltransferase activity"/>
    <property type="evidence" value="ECO:0007669"/>
    <property type="project" value="InterPro"/>
</dbReference>
<feature type="transmembrane region" description="Helical" evidence="8">
    <location>
        <begin position="115"/>
        <end position="133"/>
    </location>
</feature>
<dbReference type="GO" id="GO:0103015">
    <property type="term" value="F:4-amino-4-deoxy-L-arabinose transferase activity"/>
    <property type="evidence" value="ECO:0007669"/>
    <property type="project" value="UniProtKB-EC"/>
</dbReference>
<organism evidence="11">
    <name type="scientific">mine drainage metagenome</name>
    <dbReference type="NCBI Taxonomy" id="410659"/>
    <lineage>
        <taxon>unclassified sequences</taxon>
        <taxon>metagenomes</taxon>
        <taxon>ecological metagenomes</taxon>
    </lineage>
</organism>
<keyword evidence="4 11" id="KW-0808">Transferase</keyword>
<keyword evidence="7 8" id="KW-0472">Membrane</keyword>
<keyword evidence="3 11" id="KW-0328">Glycosyltransferase</keyword>
<dbReference type="InterPro" id="IPR003342">
    <property type="entry name" value="ArnT-like_N"/>
</dbReference>
<comment type="subcellular location">
    <subcellularLocation>
        <location evidence="1">Cell membrane</location>
        <topology evidence="1">Multi-pass membrane protein</topology>
    </subcellularLocation>
</comment>